<protein>
    <submittedName>
        <fullName evidence="1">Uncharacterized protein</fullName>
    </submittedName>
</protein>
<keyword evidence="2" id="KW-1185">Reference proteome</keyword>
<gene>
    <name evidence="1" type="ORF">H1_58</name>
</gene>
<proteinExistence type="predicted"/>
<organism evidence="1 2">
    <name type="scientific">Enterococcus phage H1</name>
    <dbReference type="NCBI Taxonomy" id="2982918"/>
    <lineage>
        <taxon>Viruses</taxon>
        <taxon>Duplodnaviria</taxon>
        <taxon>Heunggongvirae</taxon>
        <taxon>Uroviricota</taxon>
        <taxon>Caudoviricetes</taxon>
    </lineage>
</organism>
<dbReference type="Proteomes" id="UP001232159">
    <property type="component" value="Segment"/>
</dbReference>
<sequence length="282" mass="30706">MALTQVGTASAGISKVIDGQSQYIFWRFSANPDGNPMTERPTEDTKYMGVYTSTKNKPSENPSEYIWTKIKGEDGSDGQNSYSGILTDEFIAVNTDADGNNGNFSNASTSIILFEGTRENTSEWDISVEVTTGIQGSLSPSKDTYKVSGMTVDSGEITFIARYKTTTLTKVAKIAKVKQGTPGEDGESPYNVELISSNGLIFKNGVISTIIHAIVFKGNENITDLLDANQFRWTKTNADGSPDLIWNAMHAGGTKSIIIETNDVNKRATFSCDIIEDIKEME</sequence>
<name>A0AAE9P714_9CAUD</name>
<dbReference type="EMBL" id="OP534061">
    <property type="protein sequence ID" value="UYE92478.1"/>
    <property type="molecule type" value="Genomic_DNA"/>
</dbReference>
<accession>A0AAE9P714</accession>
<evidence type="ECO:0000313" key="1">
    <source>
        <dbReference type="EMBL" id="UYE92478.1"/>
    </source>
</evidence>
<reference evidence="1" key="1">
    <citation type="submission" date="2022-09" db="EMBL/GenBank/DDBJ databases">
        <authorList>
            <person name="Murray E."/>
            <person name="Buttimer C."/>
            <person name="Hill C."/>
        </authorList>
    </citation>
    <scope>NUCLEOTIDE SEQUENCE</scope>
</reference>
<evidence type="ECO:0000313" key="2">
    <source>
        <dbReference type="Proteomes" id="UP001232159"/>
    </source>
</evidence>